<evidence type="ECO:0008006" key="2">
    <source>
        <dbReference type="Google" id="ProtNLM"/>
    </source>
</evidence>
<reference evidence="1" key="1">
    <citation type="journal article" date="2014" name="Front. Microbiol.">
        <title>High frequency of phylogenetically diverse reductive dehalogenase-homologous genes in deep subseafloor sedimentary metagenomes.</title>
        <authorList>
            <person name="Kawai M."/>
            <person name="Futagami T."/>
            <person name="Toyoda A."/>
            <person name="Takaki Y."/>
            <person name="Nishi S."/>
            <person name="Hori S."/>
            <person name="Arai W."/>
            <person name="Tsubouchi T."/>
            <person name="Morono Y."/>
            <person name="Uchiyama I."/>
            <person name="Ito T."/>
            <person name="Fujiyama A."/>
            <person name="Inagaki F."/>
            <person name="Takami H."/>
        </authorList>
    </citation>
    <scope>NUCLEOTIDE SEQUENCE</scope>
    <source>
        <strain evidence="1">Expedition CK06-06</strain>
    </source>
</reference>
<gene>
    <name evidence="1" type="ORF">S01H1_20690</name>
</gene>
<evidence type="ECO:0000313" key="1">
    <source>
        <dbReference type="EMBL" id="GAF89049.1"/>
    </source>
</evidence>
<proteinExistence type="predicted"/>
<sequence length="214" mass="24215">APILVAQQDVRDDRTSNRIQALAFQNGKYVNIATITPPTSLSIYEMALGTSVKNQDRMYVAYVHNHKIAAFTHSGETLWNTGQEFDGSLNYFEYSDREAIDTARYYLTQRILLADTDNNGMNEVIAVKNINSNPSFMEKSKRYKRGYISCLEWDDTNALRLKWKTIEEQGYISDMAVADATNDGKADLIFTVVTQTGAMLKKTSNSYLVIQQLP</sequence>
<feature type="non-terminal residue" evidence="1">
    <location>
        <position position="1"/>
    </location>
</feature>
<dbReference type="InterPro" id="IPR028994">
    <property type="entry name" value="Integrin_alpha_N"/>
</dbReference>
<dbReference type="EMBL" id="BARS01011360">
    <property type="protein sequence ID" value="GAF89049.1"/>
    <property type="molecule type" value="Genomic_DNA"/>
</dbReference>
<dbReference type="SUPFAM" id="SSF69318">
    <property type="entry name" value="Integrin alpha N-terminal domain"/>
    <property type="match status" value="1"/>
</dbReference>
<accession>X0T777</accession>
<protein>
    <recommendedName>
        <fullName evidence="2">VCBS repeat-containing protein</fullName>
    </recommendedName>
</protein>
<organism evidence="1">
    <name type="scientific">marine sediment metagenome</name>
    <dbReference type="NCBI Taxonomy" id="412755"/>
    <lineage>
        <taxon>unclassified sequences</taxon>
        <taxon>metagenomes</taxon>
        <taxon>ecological metagenomes</taxon>
    </lineage>
</organism>
<name>X0T777_9ZZZZ</name>
<comment type="caution">
    <text evidence="1">The sequence shown here is derived from an EMBL/GenBank/DDBJ whole genome shotgun (WGS) entry which is preliminary data.</text>
</comment>
<dbReference type="AlphaFoldDB" id="X0T777"/>